<comment type="caution">
    <text evidence="2">The sequence shown here is derived from an EMBL/GenBank/DDBJ whole genome shotgun (WGS) entry which is preliminary data.</text>
</comment>
<feature type="region of interest" description="Disordered" evidence="1">
    <location>
        <begin position="298"/>
        <end position="325"/>
    </location>
</feature>
<dbReference type="Proteomes" id="UP001151760">
    <property type="component" value="Unassembled WGS sequence"/>
</dbReference>
<gene>
    <name evidence="2" type="ORF">Tco_1056552</name>
</gene>
<proteinExistence type="predicted"/>
<reference evidence="2" key="2">
    <citation type="submission" date="2022-01" db="EMBL/GenBank/DDBJ databases">
        <authorList>
            <person name="Yamashiro T."/>
            <person name="Shiraishi A."/>
            <person name="Satake H."/>
            <person name="Nakayama K."/>
        </authorList>
    </citation>
    <scope>NUCLEOTIDE SEQUENCE</scope>
</reference>
<evidence type="ECO:0000313" key="3">
    <source>
        <dbReference type="Proteomes" id="UP001151760"/>
    </source>
</evidence>
<organism evidence="2 3">
    <name type="scientific">Tanacetum coccineum</name>
    <dbReference type="NCBI Taxonomy" id="301880"/>
    <lineage>
        <taxon>Eukaryota</taxon>
        <taxon>Viridiplantae</taxon>
        <taxon>Streptophyta</taxon>
        <taxon>Embryophyta</taxon>
        <taxon>Tracheophyta</taxon>
        <taxon>Spermatophyta</taxon>
        <taxon>Magnoliopsida</taxon>
        <taxon>eudicotyledons</taxon>
        <taxon>Gunneridae</taxon>
        <taxon>Pentapetalae</taxon>
        <taxon>asterids</taxon>
        <taxon>campanulids</taxon>
        <taxon>Asterales</taxon>
        <taxon>Asteraceae</taxon>
        <taxon>Asteroideae</taxon>
        <taxon>Anthemideae</taxon>
        <taxon>Anthemidinae</taxon>
        <taxon>Tanacetum</taxon>
    </lineage>
</organism>
<name>A0ABQ5H3H3_9ASTR</name>
<keyword evidence="3" id="KW-1185">Reference proteome</keyword>
<dbReference type="SUPFAM" id="SSF54928">
    <property type="entry name" value="RNA-binding domain, RBD"/>
    <property type="match status" value="1"/>
</dbReference>
<reference evidence="2" key="1">
    <citation type="journal article" date="2022" name="Int. J. Mol. Sci.">
        <title>Draft Genome of Tanacetum Coccineum: Genomic Comparison of Closely Related Tanacetum-Family Plants.</title>
        <authorList>
            <person name="Yamashiro T."/>
            <person name="Shiraishi A."/>
            <person name="Nakayama K."/>
            <person name="Satake H."/>
        </authorList>
    </citation>
    <scope>NUCLEOTIDE SEQUENCE</scope>
</reference>
<sequence>MMATGLRFLGIGKDTTRRRKMWGESLLQPTIKDSGALWKMFSRYGSVVDVYIAFKRTKKGMRFNFMRFKNIIDIMALERRLKGILISDFKLIINHAKVIKLGGVKAVVGPSSKSQPSVLNVPVEEDSYLRRRLEKCWVGKAKNIQVLQNAWDIMKNNGLVDCQEENSDPSGRLIWLNIEGLPILARNIGVVKSVAKNFGQNLEIGRLDFNSRSLLPVTEDQFHASIFLPSGSDHPKHDDELSSFEEEFVIPIMVDSGDEDGGANHQNGAYSWDDEKLASFLSSRKSYRVVDAENFENDCNNDKSSFNPSPLSSTRLPPPYELYPA</sequence>
<dbReference type="EMBL" id="BQNB010019146">
    <property type="protein sequence ID" value="GJT82210.1"/>
    <property type="molecule type" value="Genomic_DNA"/>
</dbReference>
<dbReference type="InterPro" id="IPR035979">
    <property type="entry name" value="RBD_domain_sf"/>
</dbReference>
<feature type="compositionally biased region" description="Pro residues" evidence="1">
    <location>
        <begin position="316"/>
        <end position="325"/>
    </location>
</feature>
<dbReference type="InterPro" id="IPR012677">
    <property type="entry name" value="Nucleotide-bd_a/b_plait_sf"/>
</dbReference>
<evidence type="ECO:0000313" key="2">
    <source>
        <dbReference type="EMBL" id="GJT82210.1"/>
    </source>
</evidence>
<dbReference type="Gene3D" id="3.30.70.330">
    <property type="match status" value="1"/>
</dbReference>
<accession>A0ABQ5H3H3</accession>
<evidence type="ECO:0000256" key="1">
    <source>
        <dbReference type="SAM" id="MobiDB-lite"/>
    </source>
</evidence>
<protein>
    <submittedName>
        <fullName evidence="2">Nucleotide-binding alpha-beta plait domain-containing protein</fullName>
    </submittedName>
</protein>